<organism evidence="2 3">
    <name type="scientific">Mycobacterium alsense</name>
    <dbReference type="NCBI Taxonomy" id="324058"/>
    <lineage>
        <taxon>Bacteria</taxon>
        <taxon>Bacillati</taxon>
        <taxon>Actinomycetota</taxon>
        <taxon>Actinomycetes</taxon>
        <taxon>Mycobacteriales</taxon>
        <taxon>Mycobacteriaceae</taxon>
        <taxon>Mycobacterium</taxon>
    </lineage>
</organism>
<evidence type="ECO:0000313" key="3">
    <source>
        <dbReference type="Proteomes" id="UP000192319"/>
    </source>
</evidence>
<accession>A0ABX3R1H9</accession>
<dbReference type="InterPro" id="IPR000084">
    <property type="entry name" value="PE-PGRS_N"/>
</dbReference>
<dbReference type="SUPFAM" id="SSF140459">
    <property type="entry name" value="PE/PPE dimer-like"/>
    <property type="match status" value="1"/>
</dbReference>
<comment type="caution">
    <text evidence="2">The sequence shown here is derived from an EMBL/GenBank/DDBJ whole genome shotgun (WGS) entry which is preliminary data.</text>
</comment>
<dbReference type="Proteomes" id="UP000192319">
    <property type="component" value="Unassembled WGS sequence"/>
</dbReference>
<protein>
    <submittedName>
        <fullName evidence="2">PE-PGRS family protein</fullName>
    </submittedName>
</protein>
<sequence length="124" mass="11508">MLAAGADEVSAAIAALFSGHAREFQALGARAVAFQAQFAQNLTGGAASYASAEASAATVLQPVLTAINAPFLTLTGRPLIGNGASGAPGSGANGGAGGILFGSGGRGGAGGAIANGFAGFGGNG</sequence>
<keyword evidence="3" id="KW-1185">Reference proteome</keyword>
<evidence type="ECO:0000259" key="1">
    <source>
        <dbReference type="Pfam" id="PF00934"/>
    </source>
</evidence>
<dbReference type="InterPro" id="IPR038332">
    <property type="entry name" value="PPE_sf"/>
</dbReference>
<reference evidence="2 3" key="1">
    <citation type="submission" date="2017-02" db="EMBL/GenBank/DDBJ databases">
        <title>The new phylogeny of genus Mycobacterium.</title>
        <authorList>
            <person name="Tortoli E."/>
            <person name="Trovato A."/>
            <person name="Cirillo D.M."/>
        </authorList>
    </citation>
    <scope>NUCLEOTIDE SEQUENCE [LARGE SCALE GENOMIC DNA]</scope>
    <source>
        <strain evidence="2 3">DSM 45230</strain>
    </source>
</reference>
<evidence type="ECO:0000313" key="2">
    <source>
        <dbReference type="EMBL" id="OQZ87831.1"/>
    </source>
</evidence>
<dbReference type="Gene3D" id="1.10.287.850">
    <property type="entry name" value="HP0062-like domain"/>
    <property type="match status" value="1"/>
</dbReference>
<gene>
    <name evidence="2" type="ORF">BST11_26060</name>
</gene>
<dbReference type="Pfam" id="PF00934">
    <property type="entry name" value="PE"/>
    <property type="match status" value="1"/>
</dbReference>
<feature type="domain" description="PE" evidence="1">
    <location>
        <begin position="2"/>
        <end position="55"/>
    </location>
</feature>
<proteinExistence type="predicted"/>
<feature type="non-terminal residue" evidence="2">
    <location>
        <position position="124"/>
    </location>
</feature>
<dbReference type="EMBL" id="MVHD01000089">
    <property type="protein sequence ID" value="OQZ87831.1"/>
    <property type="molecule type" value="Genomic_DNA"/>
</dbReference>
<name>A0ABX3R1H9_9MYCO</name>